<name>A0ABT9FMD1_9BACL</name>
<dbReference type="InterPro" id="IPR008979">
    <property type="entry name" value="Galactose-bd-like_sf"/>
</dbReference>
<keyword evidence="4" id="KW-1185">Reference proteome</keyword>
<accession>A0ABT9FMD1</accession>
<reference evidence="3 4" key="1">
    <citation type="submission" date="2022-10" db="EMBL/GenBank/DDBJ databases">
        <title>Paenibacillus description and whole genome data of maize root bacterial community.</title>
        <authorList>
            <person name="Marton D."/>
            <person name="Farkas M."/>
            <person name="Cserhati M."/>
        </authorList>
    </citation>
    <scope>NUCLEOTIDE SEQUENCE [LARGE SCALE GENOMIC DNA]</scope>
    <source>
        <strain evidence="3 4">P96</strain>
    </source>
</reference>
<protein>
    <submittedName>
        <fullName evidence="3">Discoidin domain-containing protein</fullName>
    </submittedName>
</protein>
<feature type="domain" description="F5/8 type C" evidence="2">
    <location>
        <begin position="14"/>
        <end position="152"/>
    </location>
</feature>
<dbReference type="PROSITE" id="PS50022">
    <property type="entry name" value="FA58C_3"/>
    <property type="match status" value="1"/>
</dbReference>
<gene>
    <name evidence="3" type="ORF">OIN60_03650</name>
</gene>
<dbReference type="SUPFAM" id="SSF49785">
    <property type="entry name" value="Galactose-binding domain-like"/>
    <property type="match status" value="1"/>
</dbReference>
<evidence type="ECO:0000313" key="4">
    <source>
        <dbReference type="Proteomes" id="UP001241848"/>
    </source>
</evidence>
<comment type="caution">
    <text evidence="3">The sequence shown here is derived from an EMBL/GenBank/DDBJ whole genome shotgun (WGS) entry which is preliminary data.</text>
</comment>
<feature type="region of interest" description="Disordered" evidence="1">
    <location>
        <begin position="1"/>
        <end position="45"/>
    </location>
</feature>
<dbReference type="Proteomes" id="UP001241848">
    <property type="component" value="Unassembled WGS sequence"/>
</dbReference>
<dbReference type="Gene3D" id="2.60.120.260">
    <property type="entry name" value="Galactose-binding domain-like"/>
    <property type="match status" value="1"/>
</dbReference>
<evidence type="ECO:0000259" key="2">
    <source>
        <dbReference type="PROSITE" id="PS50022"/>
    </source>
</evidence>
<dbReference type="Pfam" id="PF00754">
    <property type="entry name" value="F5_F8_type_C"/>
    <property type="match status" value="1"/>
</dbReference>
<dbReference type="InterPro" id="IPR000421">
    <property type="entry name" value="FA58C"/>
</dbReference>
<evidence type="ECO:0000256" key="1">
    <source>
        <dbReference type="SAM" id="MobiDB-lite"/>
    </source>
</evidence>
<proteinExistence type="predicted"/>
<evidence type="ECO:0000313" key="3">
    <source>
        <dbReference type="EMBL" id="MDP4095886.1"/>
    </source>
</evidence>
<dbReference type="EMBL" id="JAPCKK010000006">
    <property type="protein sequence ID" value="MDP4095886.1"/>
    <property type="molecule type" value="Genomic_DNA"/>
</dbReference>
<sequence length="153" mass="16373">MSGNWWKPGSSGGTTPPPTGTNLAAGKSAQASSTEAAGFEPSRAFDGNTTTRWASAEGIDPQWLYVDLGSTRSINKVILNWESAYATSYQIQISTDSGSPVNWTQVYSKTNGQGGTETINFQTTNARYVRMLGTGRGTPYGYSLYEFGVYGPS</sequence>
<organism evidence="3 4">
    <name type="scientific">Paenibacillus zeirhizosphaerae</name>
    <dbReference type="NCBI Taxonomy" id="2987519"/>
    <lineage>
        <taxon>Bacteria</taxon>
        <taxon>Bacillati</taxon>
        <taxon>Bacillota</taxon>
        <taxon>Bacilli</taxon>
        <taxon>Bacillales</taxon>
        <taxon>Paenibacillaceae</taxon>
        <taxon>Paenibacillus</taxon>
    </lineage>
</organism>
<dbReference type="RefSeq" id="WP_305753545.1">
    <property type="nucleotide sequence ID" value="NZ_JAPCKK010000006.1"/>
</dbReference>